<feature type="region of interest" description="Disordered" evidence="3">
    <location>
        <begin position="447"/>
        <end position="477"/>
    </location>
</feature>
<comment type="caution">
    <text evidence="4">The sequence shown here is derived from an EMBL/GenBank/DDBJ whole genome shotgun (WGS) entry which is preliminary data.</text>
</comment>
<organism evidence="4">
    <name type="scientific">Geobacter metallireducens</name>
    <dbReference type="NCBI Taxonomy" id="28232"/>
    <lineage>
        <taxon>Bacteria</taxon>
        <taxon>Pseudomonadati</taxon>
        <taxon>Thermodesulfobacteriota</taxon>
        <taxon>Desulfuromonadia</taxon>
        <taxon>Geobacterales</taxon>
        <taxon>Geobacteraceae</taxon>
        <taxon>Geobacter</taxon>
    </lineage>
</organism>
<reference evidence="4" key="1">
    <citation type="journal article" date="2020" name="mSystems">
        <title>Genome- and Community-Level Interaction Insights into Carbon Utilization and Element Cycling Functions of Hydrothermarchaeota in Hydrothermal Sediment.</title>
        <authorList>
            <person name="Zhou Z."/>
            <person name="Liu Y."/>
            <person name="Xu W."/>
            <person name="Pan J."/>
            <person name="Luo Z.H."/>
            <person name="Li M."/>
        </authorList>
    </citation>
    <scope>NUCLEOTIDE SEQUENCE [LARGE SCALE GENOMIC DNA]</scope>
    <source>
        <strain evidence="4">SpSt-349</strain>
    </source>
</reference>
<evidence type="ECO:0000256" key="3">
    <source>
        <dbReference type="SAM" id="MobiDB-lite"/>
    </source>
</evidence>
<keyword evidence="4" id="KW-0540">Nuclease</keyword>
<dbReference type="PANTHER" id="PTHR43140:SF1">
    <property type="entry name" value="TYPE I RESTRICTION ENZYME ECOKI SPECIFICITY SUBUNIT"/>
    <property type="match status" value="1"/>
</dbReference>
<keyword evidence="4" id="KW-0378">Hydrolase</keyword>
<dbReference type="AlphaFoldDB" id="A0A831UA99"/>
<accession>A0A831UA99</accession>
<dbReference type="GO" id="GO:0009307">
    <property type="term" value="P:DNA restriction-modification system"/>
    <property type="evidence" value="ECO:0007669"/>
    <property type="project" value="UniProtKB-KW"/>
</dbReference>
<dbReference type="EMBL" id="DSOV01000007">
    <property type="protein sequence ID" value="HEN41121.1"/>
    <property type="molecule type" value="Genomic_DNA"/>
</dbReference>
<keyword evidence="1" id="KW-0680">Restriction system</keyword>
<keyword evidence="4" id="KW-0255">Endonuclease</keyword>
<name>A0A831UA99_GEOME</name>
<feature type="compositionally biased region" description="Acidic residues" evidence="3">
    <location>
        <begin position="450"/>
        <end position="477"/>
    </location>
</feature>
<dbReference type="GO" id="GO:0003677">
    <property type="term" value="F:DNA binding"/>
    <property type="evidence" value="ECO:0007669"/>
    <property type="project" value="UniProtKB-KW"/>
</dbReference>
<evidence type="ECO:0000256" key="2">
    <source>
        <dbReference type="ARBA" id="ARBA00023125"/>
    </source>
</evidence>
<keyword evidence="2" id="KW-0238">DNA-binding</keyword>
<protein>
    <submittedName>
        <fullName evidence="4">Restriction endonuclease subunit S</fullName>
    </submittedName>
</protein>
<sequence>MRDLKPYPEYRDSGQLWIGNVPGHWDILPNRAIFEEVKERNHPNEEMLSVTINRGVIQQKALLENSSKKDSSNTDKSAYKLVCPRDIAYNKMRAWQGAIGASKYRGIISPAYVVMRLRGENSPWYFHQLYRTPNFAKEAERWSYGITSDMWSLRPEHFKMIYTPLPPPDEQTAIVHFLDHVNRRIDRTIKAKRKVIALLNEQKQVIIHRAVTRGLDPNVRLKPSGIQGVDDVPEHWDMPLLGRCLTKIEQGWSPVAAEGELEEGQWAVLTLSSIKRGIFDPLAIKPVSRTAMVPKDIELADGDFLLTRSNTRDRVGDVCLVEGVRSRTIPCDLIYRLHILRHLLLPKFLMYQLLSRYGRSLIERDARGSSGTMPKLSQGHIKSWRMLLPSTVEQQAIIDYIDAELAPISKGIDRIEREIDLLREYRTRLIADVVTGKLDVREAAARLPDEAESLDSDEVLDDSAEIDEMDDDAEGEA</sequence>
<evidence type="ECO:0000256" key="1">
    <source>
        <dbReference type="ARBA" id="ARBA00022747"/>
    </source>
</evidence>
<proteinExistence type="predicted"/>
<dbReference type="SUPFAM" id="SSF116734">
    <property type="entry name" value="DNA methylase specificity domain"/>
    <property type="match status" value="2"/>
</dbReference>
<gene>
    <name evidence="4" type="ORF">ENQ87_01910</name>
</gene>
<dbReference type="InterPro" id="IPR044946">
    <property type="entry name" value="Restrct_endonuc_typeI_TRD_sf"/>
</dbReference>
<dbReference type="Gene3D" id="1.10.287.1120">
    <property type="entry name" value="Bipartite methylase S protein"/>
    <property type="match status" value="1"/>
</dbReference>
<dbReference type="GO" id="GO:0004519">
    <property type="term" value="F:endonuclease activity"/>
    <property type="evidence" value="ECO:0007669"/>
    <property type="project" value="UniProtKB-KW"/>
</dbReference>
<dbReference type="InterPro" id="IPR051212">
    <property type="entry name" value="Type-I_RE_S_subunit"/>
</dbReference>
<dbReference type="PANTHER" id="PTHR43140">
    <property type="entry name" value="TYPE-1 RESTRICTION ENZYME ECOKI SPECIFICITY PROTEIN"/>
    <property type="match status" value="1"/>
</dbReference>
<dbReference type="Gene3D" id="3.90.220.20">
    <property type="entry name" value="DNA methylase specificity domains"/>
    <property type="match status" value="2"/>
</dbReference>
<evidence type="ECO:0000313" key="4">
    <source>
        <dbReference type="EMBL" id="HEN41121.1"/>
    </source>
</evidence>